<dbReference type="Proteomes" id="UP001235303">
    <property type="component" value="Unassembled WGS sequence"/>
</dbReference>
<reference evidence="1 2" key="1">
    <citation type="submission" date="2023-01" db="EMBL/GenBank/DDBJ databases">
        <title>Novel diversity within Roseofilum (Cyanobacteria; Desertifilaceae) from marine benthic mats with descriptions of four novel species.</title>
        <authorList>
            <person name="Wang Y."/>
            <person name="Berthold D.E."/>
            <person name="Hu J."/>
            <person name="Lefler F.W."/>
            <person name="Laughinghouse H.D. IV."/>
        </authorList>
    </citation>
    <scope>NUCLEOTIDE SEQUENCE [LARGE SCALE GENOMIC DNA]</scope>
    <source>
        <strain evidence="1 2">BLCC-M154</strain>
    </source>
</reference>
<dbReference type="RefSeq" id="WP_283755115.1">
    <property type="nucleotide sequence ID" value="NZ_JAQOSP010000112.1"/>
</dbReference>
<sequence length="99" mass="11460">MSITLPSIIQEKLVTSFKYWDNGVQDAMSYQNEMYTYVRSYTEEKRLQAYGYACDMAERNIRSCITYSKDGYKVWVNLKSLANQQADGDQNLSLNPAFS</sequence>
<dbReference type="EMBL" id="JAQOSP010000112">
    <property type="protein sequence ID" value="MDJ1171362.1"/>
    <property type="molecule type" value="Genomic_DNA"/>
</dbReference>
<proteinExistence type="predicted"/>
<protein>
    <submittedName>
        <fullName evidence="1">Uncharacterized protein</fullName>
    </submittedName>
</protein>
<comment type="caution">
    <text evidence="1">The sequence shown here is derived from an EMBL/GenBank/DDBJ whole genome shotgun (WGS) entry which is preliminary data.</text>
</comment>
<keyword evidence="2" id="KW-1185">Reference proteome</keyword>
<organism evidence="1 2">
    <name type="scientific">Roseofilum acuticapitatum BLCC-M154</name>
    <dbReference type="NCBI Taxonomy" id="3022444"/>
    <lineage>
        <taxon>Bacteria</taxon>
        <taxon>Bacillati</taxon>
        <taxon>Cyanobacteriota</taxon>
        <taxon>Cyanophyceae</taxon>
        <taxon>Desertifilales</taxon>
        <taxon>Desertifilaceae</taxon>
        <taxon>Roseofilum</taxon>
        <taxon>Roseofilum acuticapitatum</taxon>
    </lineage>
</organism>
<evidence type="ECO:0000313" key="2">
    <source>
        <dbReference type="Proteomes" id="UP001235303"/>
    </source>
</evidence>
<gene>
    <name evidence="1" type="ORF">PMG71_18180</name>
</gene>
<accession>A0ABT7AWS6</accession>
<name>A0ABT7AWS6_9CYAN</name>
<evidence type="ECO:0000313" key="1">
    <source>
        <dbReference type="EMBL" id="MDJ1171362.1"/>
    </source>
</evidence>